<sequence length="3324" mass="365983">MASGEETDALKVYWDHFFKAETGTYEKSTWLDLFLAEFLMRVNEGANPKELIHFCPVSGVVTLVGCELLCGIHRVTSSINTHYSVSMPCLDPSPILTHLTCFFHIHNYCHARSSVLKAPDITLRYYTINLIMEGVSWPSTTSASIHFCIGLSCCRQLSSVLIWLFGELSSASSGQQVQGGRVPSPCGKLSPSRLPIYQLFSHKIWSKQTASAGIASKVNSAASSDRGSVTGRSRRLSQNKLDTETKPKRKLTKHSDSSDSGDTNDDLQILNRSLTIKVTNPNDDFEYFNSSIRSSNDYPNESIYDPFYSPRKIKPKADDHMNEKHRAIINSEITTFEFILLITNLLQELCKAESSLSGAEGSQISMQCINFSLRNLCSLQFSSLPHNENSIEGAEIKVALTELLIVSLDKVLVHSDLCAKLINNGILPMLLRILEDIISKRKNRAKDVILIESQHLLKFVFGIAYSITAFFHCLLMQCRTVDKLREFTDQFKLYGDCLKGGLLVECIELMIRIPGENKEEITTLIKKLIESIGKLICGMKRVRSEVIHSAACPRTRHKVCRQRVAAGMHHHHDILGEASTDLPMSSACCVSVLYGTLTSLLTDDEVTAESMLRNKILRVMLNYGVCCCFSPGFLMESIVRLMLMHNNVAPLCLQLLEHTVYGDLGASVLVPKVTDQLPCSICEPSEEQKELRKYCPHGVSTVDRKSVCSFLIHYNSLLQLDNHNNVLHATVSHLLRITPKCRMEMKYELLFSVIYPTFIVSKHRYIIRMEDTAYFLTVSCLNIFASLLNTVPFAEQFIQKGGLSYVLELVSLPEFSSQCCSILEIAIIVEIFKLMKENSELTYFREISSLSSVQMLFKSLSNVTEKFYKIYKTKLPAGIYEELCDLSNEKESLGLSESEARKASAPQQIKTAFGANVESDCLNDLAKTLKNIWNFWKTCASLCLYSPMFREYMVSESVFLDSYSLLKMSLYYLCNCEYGVMEMRILIKIVEALLTVQLSVADVTGARSKETSCRLVRAALSSLGAVFEGGGGLRALCESLIRVATAHPSRRHSMPRVAHGKVPPLVCPPGGSSAEGSSSEESAAAPYASEHSDPTPARPDEGYEADVEVSKLDIPTSYRPRKMSETVAPTSGLQPPAEELASAECAEYAKSGELAHPELCIIVVDILTQLINKLLKSKPSGAGVGDEEDMTSVGHDEESVAAMKRVGGQLARACCARLAGAVGRANAAPPLLLHRLLAPAAAAPDLLARRDLHLEGCALLGLHHDPNYLQRSILELIHVLASQSISASELAAFLKLFTSERPPLKMLLTSLQRLVAAASCNTPDCILTFPELSHLVVNSATSQSHLAESYAKKLQDAHMRAGIRSPWSCGAVRCGVEGAGWAPWLQGFALLLWIHTQPQAPAHHRNDHNWEDKDEFQEDSSDAEATKKRSPPRKEAPSRPAELAHVMSVGHESLMFELWLDTATGVFTIRLSRPEATCNRLVSETRVCSGMPPRAWNCVALNVSERVHKRHIFIEVTLYVNGFECDAVSLPVQGILVRKVTPTVVVVGHAGRRPPAGAYHLSHANVYRAPLLTAHTALHLTAHGPDHACLVYEMSTSTLRELHDNLLLTFGAHAPNIMNLYHQTTALQTVFAGRVSGPGGLMSMPAVGPPPPPAAGAPIPETLFPAWRGAPLPSRHRGLAPALYLLGGPDMLMFLYARVVELKGTAEEQAMALGVLLRACRVDNRLYAMLYSDDTLDMLLTVFAAPDCKATHHLLEVVINEACSAPILSICGDSVVVSARSDAVLLEPDLLVLLTRAWRHLDAKEIRWEVDAGGCRRVERGCCWALLLRCVGELLGHGHPRRAFNHYQMTRRGLLTHLLLACKERFLNSECGPLDPSASSTLVEVVRGLMGTPPLLHKVALLCDFLLLMHQASDTFVTHSRANFYFLLTPESQEMSEFASSSKRKPSKRTKRKADLDMPSVSSTSTDDNEGLPMKEMGQREEDRMDSSFESTKQMKGLINMQIKEGRRMSLQAVCGPISAESLLVLGNHKQACVRAALVRVVAALQRRAPPDLARRLRHQHYYLHLANQISLYEGSWELATACAALLTKCDVPLEDQLDDDIWLDMTEEAMQRCPPLLALLPGCLRDVPLAHNITLIIRRIIDKASLKMLSEVAVAEVAVRCVRALGQAGDVFEGRELLLEDLHELLNRLALKALAQHHTMQSVCELHYMLSFVELSSAEGGVRRAARDAQVALYVAQLDYLEERLHANYTANTRYANYFTTVLSSAVSLGGEGAARSERGELGARHFATATRARARWWAGVGSGAEWAAPLQELVWWAAAPAPGVRAAQPRLLRALYHAPPAAVHMLTPPDPGSQRKLAVYVLSMIARIHAEAEAGPPPVELAITDWARGWALASQAALPERLDAHALPAEAQRHALADRARRAAAAAAQRAPLAKVVFGKEALSGKVTETAMCVTRAVVEAQNGERKAFMEHLRREHARHSHRAARWQRLLDAHTHEQGKSLPLCVWHDPSSYPTSWQLDATEGPGRVRVRLRRAHLHIAPRFLKPHVRYKTEIRVLEIHLLFFHKMTCALLWSPRCIHFVPEEARGDGGGGGECCEGEEACEAQSWPLEEVQQVATRRWCLQERALELFLGCGRAILLAFATQLERTAFLKALDDAHLPATVEPDSLQEAMSQWRSGAITNWEYLMRLNGLAGRSYNDLMQYPVLPFVIADYTSRILDLTDPKSFRDLSKPMAVQNKNREQHYINVYNELKAARREGCSPLLCRQPHHYASLYSNSGAVLHYLVRVPPYTTQFLNYQDNNFDMPDRTFHSLATTWRLITNDSPTDVKELIPELFYLPELFHNNEDLNLGVRQCGLGVDSVELPPWAADARLFTLVHRQALEAPPVTDALPHWIDLVFGYKQTGQPAIDAVNVFPACTYYGFDPLALEDEVDRTAAADMVRTYGQAPRQLLRTPHPQRQPDLAHHQQHQTPVWDGVVGASWGRYCGSPALGAPEVAARRACAGAAALHALPNPRAVAVATRATALMALHGEAAAGGAGREGQRAALALASWGHSDGVMRLKRRRDARPDLLLHTPPRDQITKVASSCSSGGCPYPLVVGFASGRVLAVRVRTAAGAAPRVLTRTLHAHAHPVTDAYLCPRAGLLATASGDGLIVLWDLNTLSYIRTLPNRDMIPVTHVTISATLCDVATVHDAAAPARGAPAPGDDPPAPGAGAEADAYEKDAMLRYKSLIRVHTVNASFVGSVRVSERVTCVCYSGGAEGVSANCVAAGLASGGVRLYSALCYGSDSQLLYGCYADGVVVAWEGGRSRGSPPRIHPAHALL</sequence>
<organism evidence="1 2">
    <name type="scientific">Dendrolimus kikuchii</name>
    <dbReference type="NCBI Taxonomy" id="765133"/>
    <lineage>
        <taxon>Eukaryota</taxon>
        <taxon>Metazoa</taxon>
        <taxon>Ecdysozoa</taxon>
        <taxon>Arthropoda</taxon>
        <taxon>Hexapoda</taxon>
        <taxon>Insecta</taxon>
        <taxon>Pterygota</taxon>
        <taxon>Neoptera</taxon>
        <taxon>Endopterygota</taxon>
        <taxon>Lepidoptera</taxon>
        <taxon>Glossata</taxon>
        <taxon>Ditrysia</taxon>
        <taxon>Bombycoidea</taxon>
        <taxon>Lasiocampidae</taxon>
        <taxon>Dendrolimus</taxon>
    </lineage>
</organism>
<evidence type="ECO:0000313" key="1">
    <source>
        <dbReference type="EMBL" id="KAJ0175382.1"/>
    </source>
</evidence>
<name>A0ACC1CUY0_9NEOP</name>
<dbReference type="EMBL" id="CM034401">
    <property type="protein sequence ID" value="KAJ0175382.1"/>
    <property type="molecule type" value="Genomic_DNA"/>
</dbReference>
<protein>
    <submittedName>
        <fullName evidence="1">Uncharacterized protein</fullName>
    </submittedName>
</protein>
<reference evidence="1 2" key="1">
    <citation type="journal article" date="2021" name="Front. Genet.">
        <title>Chromosome-Level Genome Assembly Reveals Significant Gene Expansion in the Toll and IMD Signaling Pathways of Dendrolimus kikuchii.</title>
        <authorList>
            <person name="Zhou J."/>
            <person name="Wu P."/>
            <person name="Xiong Z."/>
            <person name="Liu N."/>
            <person name="Zhao N."/>
            <person name="Ji M."/>
            <person name="Qiu Y."/>
            <person name="Yang B."/>
        </authorList>
    </citation>
    <scope>NUCLEOTIDE SEQUENCE [LARGE SCALE GENOMIC DNA]</scope>
    <source>
        <strain evidence="1">Ann1</strain>
    </source>
</reference>
<comment type="caution">
    <text evidence="1">The sequence shown here is derived from an EMBL/GenBank/DDBJ whole genome shotgun (WGS) entry which is preliminary data.</text>
</comment>
<gene>
    <name evidence="1" type="ORF">K1T71_008541</name>
</gene>
<dbReference type="Proteomes" id="UP000824533">
    <property type="component" value="Linkage Group LG15"/>
</dbReference>
<proteinExistence type="predicted"/>
<evidence type="ECO:0000313" key="2">
    <source>
        <dbReference type="Proteomes" id="UP000824533"/>
    </source>
</evidence>
<accession>A0ACC1CUY0</accession>
<keyword evidence="2" id="KW-1185">Reference proteome</keyword>